<sequence>MVLPVLWPGSTFFYPVGNTSAVDLTDTLTPEEKADILLLGCGDPRHILFTVHNQKRHSRRTLDFTCCDVEPAILARNVLLLTMIADNRSCASTIDNMWNIFFHFLLDEESTTLLEAQCQKLLNESTSFDAWNQSPYSSFLRFCNEHTRLELRRHWQLYVDAGKLPPERKREIKDTFLSEMKKVRSKYPTAYPGSRSAGQYVLESMVVVGKVRARFWTTGTTFANEEAVSSARFINPTFVYSLLGTKFSVHFGTTPVAPFHLALAFLRPNPTSVTPSDLIECAKSQFRRWIASFRTFVGKRPGRIVIRFFCGEALDFCHALVEYRATGSVPEYQTVAPWNRTPLAFDGPDYTPRNLSAPLAFNVVETSNLTDYVGLLNVLTATNPLLSESHSATLFTETLLYAGNDPTKYFNRQLCADLTTVSVLINLLPTNYPSNFSSRSNVPEIVMHKAFSGQIPQYHERLSWRRPTTGDAFASSLNVPTIRPIAFDPLSLAKLLLNIFYSMFSCDDEIPVLAGVKPIAELSVMYYTRKSFVAFVATIKRVVDVDWETTMRMFIALLEKSKSTFKLRGFHYHQELCTQLYLAGITTVYAMSLEVAKQGRYRGWHRVPPTVSVTLVVPRERIQVLVDMDQAEISNTVMQASLQGESAYSGFASIKVGFGKVTNSGTVSEPRIDFDADPAGWAGSSPLVVSFSLPSWILLVEDPKNLIIALSLRLSPQIIHLVQKFGMSLHVFTAKLMDTSAVFVVPDEPHGVCHRLFTTGTPAEDFDGWKISATMDAESGRLSAFTARADIPDGPTRRILSRGDLVTSRQISPCTMELSIGSEKRQIIYPSPVVGTLSEFIIAEDSWYIEVIAPVAGKCGLNINPFPVSVAEKVEAPWNIHRLNLDALPAINISEQEPLKKLPMDLIHSSTDRELSLSNTKNRTDTLLNVKGTIQAILSDF</sequence>
<name>A0A9P6HDS8_9AGAM</name>
<evidence type="ECO:0000313" key="2">
    <source>
        <dbReference type="EMBL" id="KAF9785100.1"/>
    </source>
</evidence>
<proteinExistence type="predicted"/>
<evidence type="ECO:0000313" key="3">
    <source>
        <dbReference type="Proteomes" id="UP000736335"/>
    </source>
</evidence>
<organism evidence="2 3">
    <name type="scientific">Thelephora terrestris</name>
    <dbReference type="NCBI Taxonomy" id="56493"/>
    <lineage>
        <taxon>Eukaryota</taxon>
        <taxon>Fungi</taxon>
        <taxon>Dikarya</taxon>
        <taxon>Basidiomycota</taxon>
        <taxon>Agaricomycotina</taxon>
        <taxon>Agaricomycetes</taxon>
        <taxon>Thelephorales</taxon>
        <taxon>Thelephoraceae</taxon>
        <taxon>Thelephora</taxon>
    </lineage>
</organism>
<reference evidence="2" key="2">
    <citation type="submission" date="2020-11" db="EMBL/GenBank/DDBJ databases">
        <authorList>
            <consortium name="DOE Joint Genome Institute"/>
            <person name="Kuo A."/>
            <person name="Miyauchi S."/>
            <person name="Kiss E."/>
            <person name="Drula E."/>
            <person name="Kohler A."/>
            <person name="Sanchez-Garcia M."/>
            <person name="Andreopoulos B."/>
            <person name="Barry K.W."/>
            <person name="Bonito G."/>
            <person name="Buee M."/>
            <person name="Carver A."/>
            <person name="Chen C."/>
            <person name="Cichocki N."/>
            <person name="Clum A."/>
            <person name="Culley D."/>
            <person name="Crous P.W."/>
            <person name="Fauchery L."/>
            <person name="Girlanda M."/>
            <person name="Hayes R."/>
            <person name="Keri Z."/>
            <person name="Labutti K."/>
            <person name="Lipzen A."/>
            <person name="Lombard V."/>
            <person name="Magnuson J."/>
            <person name="Maillard F."/>
            <person name="Morin E."/>
            <person name="Murat C."/>
            <person name="Nolan M."/>
            <person name="Ohm R."/>
            <person name="Pangilinan J."/>
            <person name="Pereira M."/>
            <person name="Perotto S."/>
            <person name="Peter M."/>
            <person name="Riley R."/>
            <person name="Sitrit Y."/>
            <person name="Stielow B."/>
            <person name="Szollosi G."/>
            <person name="Zifcakova L."/>
            <person name="Stursova M."/>
            <person name="Spatafora J.W."/>
            <person name="Tedersoo L."/>
            <person name="Vaario L.-M."/>
            <person name="Yamada A."/>
            <person name="Yan M."/>
            <person name="Wang P."/>
            <person name="Xu J."/>
            <person name="Bruns T."/>
            <person name="Baldrian P."/>
            <person name="Vilgalys R."/>
            <person name="Henrissat B."/>
            <person name="Grigoriev I.V."/>
            <person name="Hibbett D."/>
            <person name="Nagy L.G."/>
            <person name="Martin F.M."/>
        </authorList>
    </citation>
    <scope>NUCLEOTIDE SEQUENCE</scope>
    <source>
        <strain evidence="2">UH-Tt-Lm1</strain>
    </source>
</reference>
<keyword evidence="3" id="KW-1185">Reference proteome</keyword>
<dbReference type="Pfam" id="PF14737">
    <property type="entry name" value="DUF4470"/>
    <property type="match status" value="1"/>
</dbReference>
<protein>
    <recommendedName>
        <fullName evidence="1">DUF4470 domain-containing protein</fullName>
    </recommendedName>
</protein>
<dbReference type="AlphaFoldDB" id="A0A9P6HDS8"/>
<feature type="domain" description="DUF4470" evidence="1">
    <location>
        <begin position="15"/>
        <end position="106"/>
    </location>
</feature>
<accession>A0A9P6HDS8</accession>
<dbReference type="OrthoDB" id="432970at2759"/>
<evidence type="ECO:0000259" key="1">
    <source>
        <dbReference type="Pfam" id="PF14737"/>
    </source>
</evidence>
<dbReference type="InterPro" id="IPR027974">
    <property type="entry name" value="DUF4470"/>
</dbReference>
<comment type="caution">
    <text evidence="2">The sequence shown here is derived from an EMBL/GenBank/DDBJ whole genome shotgun (WGS) entry which is preliminary data.</text>
</comment>
<dbReference type="EMBL" id="WIUZ02000007">
    <property type="protein sequence ID" value="KAF9785100.1"/>
    <property type="molecule type" value="Genomic_DNA"/>
</dbReference>
<reference evidence="2" key="1">
    <citation type="journal article" date="2020" name="Nat. Commun.">
        <title>Large-scale genome sequencing of mycorrhizal fungi provides insights into the early evolution of symbiotic traits.</title>
        <authorList>
            <person name="Miyauchi S."/>
            <person name="Kiss E."/>
            <person name="Kuo A."/>
            <person name="Drula E."/>
            <person name="Kohler A."/>
            <person name="Sanchez-Garcia M."/>
            <person name="Morin E."/>
            <person name="Andreopoulos B."/>
            <person name="Barry K.W."/>
            <person name="Bonito G."/>
            <person name="Buee M."/>
            <person name="Carver A."/>
            <person name="Chen C."/>
            <person name="Cichocki N."/>
            <person name="Clum A."/>
            <person name="Culley D."/>
            <person name="Crous P.W."/>
            <person name="Fauchery L."/>
            <person name="Girlanda M."/>
            <person name="Hayes R.D."/>
            <person name="Keri Z."/>
            <person name="LaButti K."/>
            <person name="Lipzen A."/>
            <person name="Lombard V."/>
            <person name="Magnuson J."/>
            <person name="Maillard F."/>
            <person name="Murat C."/>
            <person name="Nolan M."/>
            <person name="Ohm R.A."/>
            <person name="Pangilinan J."/>
            <person name="Pereira M.F."/>
            <person name="Perotto S."/>
            <person name="Peter M."/>
            <person name="Pfister S."/>
            <person name="Riley R."/>
            <person name="Sitrit Y."/>
            <person name="Stielow J.B."/>
            <person name="Szollosi G."/>
            <person name="Zifcakova L."/>
            <person name="Stursova M."/>
            <person name="Spatafora J.W."/>
            <person name="Tedersoo L."/>
            <person name="Vaario L.M."/>
            <person name="Yamada A."/>
            <person name="Yan M."/>
            <person name="Wang P."/>
            <person name="Xu J."/>
            <person name="Bruns T."/>
            <person name="Baldrian P."/>
            <person name="Vilgalys R."/>
            <person name="Dunand C."/>
            <person name="Henrissat B."/>
            <person name="Grigoriev I.V."/>
            <person name="Hibbett D."/>
            <person name="Nagy L.G."/>
            <person name="Martin F.M."/>
        </authorList>
    </citation>
    <scope>NUCLEOTIDE SEQUENCE</scope>
    <source>
        <strain evidence="2">UH-Tt-Lm1</strain>
    </source>
</reference>
<gene>
    <name evidence="2" type="ORF">BJ322DRAFT_1108563</name>
</gene>
<dbReference type="Proteomes" id="UP000736335">
    <property type="component" value="Unassembled WGS sequence"/>
</dbReference>